<reference evidence="1 2" key="1">
    <citation type="submission" date="2020-06" db="EMBL/GenBank/DDBJ databases">
        <authorList>
            <person name="Li R."/>
            <person name="Bekaert M."/>
        </authorList>
    </citation>
    <scope>NUCLEOTIDE SEQUENCE [LARGE SCALE GENOMIC DNA]</scope>
    <source>
        <strain evidence="2">wild</strain>
    </source>
</reference>
<name>A0A6J8C956_MYTCO</name>
<proteinExistence type="predicted"/>
<protein>
    <submittedName>
        <fullName evidence="1">Uncharacterized protein</fullName>
    </submittedName>
</protein>
<sequence>MSKMLQLKPSEIFYSQDSISNRFGLQPPCSEKLIGKTLDELLSKSIAKSDIPNITVVMRDGKFYTADNRRLWVFQKAEEARIVHEIDVKRGTNKNFRTKSGTKFTTSNGGISIRIRGDPGGVIWRTLISKPNVFWEDNENKLGNTSLRVQIPSVIRKTEVIEDNKSATDVRRSSIYKSSDSNNFSPKLRYSCDDTVSRNMESPVCGKEIQLSYMTLTKYEEKAKVCSKSFVEVKYNTDPSSLNFRSAKDKRDHSRLLSTPTTPRLYAHTEQKSFKEYAKENKERQKALDRPTIARCNKDTSLTEVVINKKDSIKSHQHLKETDTLKLKLLLLKFLLEVRLLKLRSNQRALEGVAIEMQTCMDKFINFI</sequence>
<organism evidence="1 2">
    <name type="scientific">Mytilus coruscus</name>
    <name type="common">Sea mussel</name>
    <dbReference type="NCBI Taxonomy" id="42192"/>
    <lineage>
        <taxon>Eukaryota</taxon>
        <taxon>Metazoa</taxon>
        <taxon>Spiralia</taxon>
        <taxon>Lophotrochozoa</taxon>
        <taxon>Mollusca</taxon>
        <taxon>Bivalvia</taxon>
        <taxon>Autobranchia</taxon>
        <taxon>Pteriomorphia</taxon>
        <taxon>Mytilida</taxon>
        <taxon>Mytiloidea</taxon>
        <taxon>Mytilidae</taxon>
        <taxon>Mytilinae</taxon>
        <taxon>Mytilus</taxon>
    </lineage>
</organism>
<dbReference type="AlphaFoldDB" id="A0A6J8C956"/>
<dbReference type="OrthoDB" id="416586at2759"/>
<keyword evidence="2" id="KW-1185">Reference proteome</keyword>
<accession>A0A6J8C956</accession>
<dbReference type="EMBL" id="CACVKT020005099">
    <property type="protein sequence ID" value="CAC5392928.1"/>
    <property type="molecule type" value="Genomic_DNA"/>
</dbReference>
<evidence type="ECO:0000313" key="2">
    <source>
        <dbReference type="Proteomes" id="UP000507470"/>
    </source>
</evidence>
<dbReference type="Proteomes" id="UP000507470">
    <property type="component" value="Unassembled WGS sequence"/>
</dbReference>
<gene>
    <name evidence="1" type="ORF">MCOR_27828</name>
</gene>
<evidence type="ECO:0000313" key="1">
    <source>
        <dbReference type="EMBL" id="CAC5392928.1"/>
    </source>
</evidence>